<name>A0A7C9LDP9_9BACT</name>
<reference evidence="4 5" key="1">
    <citation type="submission" date="2019-09" db="EMBL/GenBank/DDBJ databases">
        <title>Prevotella A2879 sp. nov., isolated from an abscess of a patient.</title>
        <authorList>
            <person name="Buhl M."/>
            <person name="Oberhettinger P."/>
        </authorList>
    </citation>
    <scope>NUCLEOTIDE SEQUENCE [LARGE SCALE GENOMIC DNA]</scope>
    <source>
        <strain evidence="4 5">A2879</strain>
    </source>
</reference>
<dbReference type="Gene3D" id="1.10.10.10">
    <property type="entry name" value="Winged helix-like DNA-binding domain superfamily/Winged helix DNA-binding domain"/>
    <property type="match status" value="1"/>
</dbReference>
<feature type="domain" description="OmpR/PhoB-type" evidence="3">
    <location>
        <begin position="167"/>
        <end position="240"/>
    </location>
</feature>
<dbReference type="GO" id="GO:0000160">
    <property type="term" value="P:phosphorelay signal transduction system"/>
    <property type="evidence" value="ECO:0007669"/>
    <property type="project" value="InterPro"/>
</dbReference>
<dbReference type="InterPro" id="IPR036388">
    <property type="entry name" value="WH-like_DNA-bd_sf"/>
</dbReference>
<dbReference type="InterPro" id="IPR001867">
    <property type="entry name" value="OmpR/PhoB-type_DNA-bd"/>
</dbReference>
<dbReference type="SUPFAM" id="SSF46894">
    <property type="entry name" value="C-terminal effector domain of the bipartite response regulators"/>
    <property type="match status" value="1"/>
</dbReference>
<evidence type="ECO:0000259" key="3">
    <source>
        <dbReference type="SMART" id="SM00862"/>
    </source>
</evidence>
<dbReference type="AlphaFoldDB" id="A0A7C9LDP9"/>
<dbReference type="SMART" id="SM00862">
    <property type="entry name" value="Trans_reg_C"/>
    <property type="match status" value="1"/>
</dbReference>
<dbReference type="GO" id="GO:0003677">
    <property type="term" value="F:DNA binding"/>
    <property type="evidence" value="ECO:0007669"/>
    <property type="project" value="UniProtKB-KW"/>
</dbReference>
<dbReference type="RefSeq" id="WP_155716041.1">
    <property type="nucleotide sequence ID" value="NZ_VVIQ01000006.1"/>
</dbReference>
<dbReference type="EMBL" id="VVIQ01000006">
    <property type="protein sequence ID" value="MUL28057.1"/>
    <property type="molecule type" value="Genomic_DNA"/>
</dbReference>
<keyword evidence="2" id="KW-1133">Transmembrane helix</keyword>
<proteinExistence type="predicted"/>
<evidence type="ECO:0000256" key="1">
    <source>
        <dbReference type="ARBA" id="ARBA00023125"/>
    </source>
</evidence>
<keyword evidence="1" id="KW-0238">DNA-binding</keyword>
<keyword evidence="5" id="KW-1185">Reference proteome</keyword>
<gene>
    <name evidence="4" type="ORF">F0475_07035</name>
</gene>
<accession>A0A7C9LDP9</accession>
<dbReference type="Pfam" id="PF00486">
    <property type="entry name" value="Trans_reg_C"/>
    <property type="match status" value="1"/>
</dbReference>
<evidence type="ECO:0000313" key="4">
    <source>
        <dbReference type="EMBL" id="MUL28057.1"/>
    </source>
</evidence>
<dbReference type="Proteomes" id="UP000482295">
    <property type="component" value="Unassembled WGS sequence"/>
</dbReference>
<organism evidence="4 5">
    <name type="scientific">Prevotella vespertina</name>
    <dbReference type="NCBI Taxonomy" id="2608404"/>
    <lineage>
        <taxon>Bacteria</taxon>
        <taxon>Pseudomonadati</taxon>
        <taxon>Bacteroidota</taxon>
        <taxon>Bacteroidia</taxon>
        <taxon>Bacteroidales</taxon>
        <taxon>Prevotellaceae</taxon>
        <taxon>Prevotella</taxon>
    </lineage>
</organism>
<feature type="transmembrane region" description="Helical" evidence="2">
    <location>
        <begin position="121"/>
        <end position="140"/>
    </location>
</feature>
<protein>
    <submittedName>
        <fullName evidence="4">Helix-turn-helix domain-containing protein</fullName>
    </submittedName>
</protein>
<keyword evidence="2" id="KW-0472">Membrane</keyword>
<sequence>MKPISSVIVFLLLVLSAMCTSINSYRCAETAIVQDMNQALEKTLAVKREAWITPDTIQNYREHLRIKDLKSRSFVSYALEKNDYSLCSQRYQWQKGRHSLMFQSYADCSFGTIWGLSDQRLALFLTLSAMLWMLFSVVSWHRNGAGRMVFGSMTYVPLEHSFRDVQGKEIPFTPMQHQLMELFMASDDMKLSKITICESLWPKKPDASETLYTLIRRLKPVVSEHCGLTITAEKGGGYRLKHL</sequence>
<dbReference type="InterPro" id="IPR016032">
    <property type="entry name" value="Sig_transdc_resp-reg_C-effctor"/>
</dbReference>
<comment type="caution">
    <text evidence="4">The sequence shown here is derived from an EMBL/GenBank/DDBJ whole genome shotgun (WGS) entry which is preliminary data.</text>
</comment>
<evidence type="ECO:0000256" key="2">
    <source>
        <dbReference type="SAM" id="Phobius"/>
    </source>
</evidence>
<dbReference type="GO" id="GO:0006355">
    <property type="term" value="P:regulation of DNA-templated transcription"/>
    <property type="evidence" value="ECO:0007669"/>
    <property type="project" value="InterPro"/>
</dbReference>
<evidence type="ECO:0000313" key="5">
    <source>
        <dbReference type="Proteomes" id="UP000482295"/>
    </source>
</evidence>
<keyword evidence="2" id="KW-0812">Transmembrane</keyword>